<evidence type="ECO:0000259" key="2">
    <source>
        <dbReference type="Pfam" id="PF13449"/>
    </source>
</evidence>
<protein>
    <submittedName>
        <fullName evidence="3">Esterase-like activity of phytase family protein</fullName>
    </submittedName>
</protein>
<evidence type="ECO:0000313" key="4">
    <source>
        <dbReference type="Proteomes" id="UP001356170"/>
    </source>
</evidence>
<keyword evidence="1" id="KW-0732">Signal</keyword>
<gene>
    <name evidence="3" type="ORF">V3390_08375</name>
</gene>
<dbReference type="Pfam" id="PF13449">
    <property type="entry name" value="Phytase-like"/>
    <property type="match status" value="1"/>
</dbReference>
<reference evidence="3 4" key="1">
    <citation type="submission" date="2024-01" db="EMBL/GenBank/DDBJ databases">
        <title>Novel species of the genus Luteimonas isolated from rivers.</title>
        <authorList>
            <person name="Lu H."/>
        </authorList>
    </citation>
    <scope>NUCLEOTIDE SEQUENCE [LARGE SCALE GENOMIC DNA]</scope>
    <source>
        <strain evidence="3 4">FXH3W</strain>
    </source>
</reference>
<evidence type="ECO:0000256" key="1">
    <source>
        <dbReference type="SAM" id="SignalP"/>
    </source>
</evidence>
<dbReference type="RefSeq" id="WP_331704081.1">
    <property type="nucleotide sequence ID" value="NZ_JAZHBO010000002.1"/>
</dbReference>
<feature type="chain" id="PRO_5045530571" evidence="1">
    <location>
        <begin position="19"/>
        <end position="417"/>
    </location>
</feature>
<dbReference type="Proteomes" id="UP001356170">
    <property type="component" value="Unassembled WGS sequence"/>
</dbReference>
<proteinExistence type="predicted"/>
<sequence length="417" mass="46111">MSRFTLLLLLLSPFMASAAEPVQGKLVGLALLNRNATLSLPTDVPQEFRFSGKYTSGARTERIHSVEGKSKGRRTGAFVPLPGQPLQGISDAQWMADGTVWTITDNGFGAKTNSRDAMLSLTRLRPNFARGNVARVETLYLRDPDRVLPLEHAVQSKEGWLSGADLDPESFRFAGDRLWIGDEFGPYVLEFTTDGRAIAAHPAVHDGQRICAPDTTASDCAIVIGRSKGFEGLAVSRGGHTLYAMLEAPLPGDHNLTILEFDLRQRRWTGRHWSYTPLRKGSAVGALTWSADHELLLIERDDGEGLLVPPCPPEAPDAVCFRDPALHKQLVRVRLTAQGRAEPLRTMDLLHVSNPRRLGGLGTEYAMPFWTIETVTRVGRSQVLIANDNNFPFSASRHPNRQDDTEFALIEARELFR</sequence>
<dbReference type="PANTHER" id="PTHR37957">
    <property type="entry name" value="BLR7070 PROTEIN"/>
    <property type="match status" value="1"/>
</dbReference>
<dbReference type="PANTHER" id="PTHR37957:SF1">
    <property type="entry name" value="PHYTASE-LIKE DOMAIN-CONTAINING PROTEIN"/>
    <property type="match status" value="1"/>
</dbReference>
<keyword evidence="4" id="KW-1185">Reference proteome</keyword>
<accession>A0ABU7V146</accession>
<organism evidence="3 4">
    <name type="scientific">Aquilutibacter rugosus</name>
    <dbReference type="NCBI Taxonomy" id="3115820"/>
    <lineage>
        <taxon>Bacteria</taxon>
        <taxon>Pseudomonadati</taxon>
        <taxon>Pseudomonadota</taxon>
        <taxon>Gammaproteobacteria</taxon>
        <taxon>Lysobacterales</taxon>
        <taxon>Lysobacteraceae</taxon>
        <taxon>Aquilutibacter</taxon>
    </lineage>
</organism>
<name>A0ABU7V146_9GAMM</name>
<dbReference type="SUPFAM" id="SSF63829">
    <property type="entry name" value="Calcium-dependent phosphotriesterase"/>
    <property type="match status" value="1"/>
</dbReference>
<feature type="domain" description="Phytase-like" evidence="2">
    <location>
        <begin position="84"/>
        <end position="391"/>
    </location>
</feature>
<dbReference type="InterPro" id="IPR027372">
    <property type="entry name" value="Phytase-like_dom"/>
</dbReference>
<feature type="signal peptide" evidence="1">
    <location>
        <begin position="1"/>
        <end position="18"/>
    </location>
</feature>
<evidence type="ECO:0000313" key="3">
    <source>
        <dbReference type="EMBL" id="MEF2156238.1"/>
    </source>
</evidence>
<comment type="caution">
    <text evidence="3">The sequence shown here is derived from an EMBL/GenBank/DDBJ whole genome shotgun (WGS) entry which is preliminary data.</text>
</comment>
<dbReference type="EMBL" id="JAZHBO010000002">
    <property type="protein sequence ID" value="MEF2156238.1"/>
    <property type="molecule type" value="Genomic_DNA"/>
</dbReference>